<evidence type="ECO:0000256" key="21">
    <source>
        <dbReference type="SAM" id="MobiDB-lite"/>
    </source>
</evidence>
<dbReference type="Gene3D" id="3.20.20.80">
    <property type="entry name" value="Glycosidases"/>
    <property type="match status" value="1"/>
</dbReference>
<keyword evidence="10 22" id="KW-0732">Signal</keyword>
<accession>A0A0B2WWZ0</accession>
<evidence type="ECO:0000256" key="7">
    <source>
        <dbReference type="ARBA" id="ARBA00022512"/>
    </source>
</evidence>
<dbReference type="GO" id="GO:0000272">
    <property type="term" value="P:polysaccharide catabolic process"/>
    <property type="evidence" value="ECO:0007669"/>
    <property type="project" value="UniProtKB-KW"/>
</dbReference>
<dbReference type="GO" id="GO:0005576">
    <property type="term" value="C:extracellular region"/>
    <property type="evidence" value="ECO:0007669"/>
    <property type="project" value="TreeGrafter"/>
</dbReference>
<evidence type="ECO:0000256" key="1">
    <source>
        <dbReference type="ARBA" id="ARBA00000382"/>
    </source>
</evidence>
<evidence type="ECO:0000256" key="4">
    <source>
        <dbReference type="ARBA" id="ARBA00008773"/>
    </source>
</evidence>
<keyword evidence="9" id="KW-0336">GPI-anchor</keyword>
<protein>
    <recommendedName>
        <fullName evidence="6">Probable glucan endo-1,3-beta-glucosidase eglC</fullName>
        <ecNumber evidence="5">3.2.1.39</ecNumber>
    </recommendedName>
    <alternativeName>
        <fullName evidence="19">Endo-1,3-beta-glucanase eglC</fullName>
    </alternativeName>
    <alternativeName>
        <fullName evidence="20">Laminarinase eglC</fullName>
    </alternativeName>
</protein>
<keyword evidence="12" id="KW-0472">Membrane</keyword>
<evidence type="ECO:0000256" key="9">
    <source>
        <dbReference type="ARBA" id="ARBA00022622"/>
    </source>
</evidence>
<evidence type="ECO:0000256" key="22">
    <source>
        <dbReference type="SAM" id="SignalP"/>
    </source>
</evidence>
<reference evidence="23 24" key="1">
    <citation type="journal article" date="2014" name="Proc. Natl. Acad. Sci. U.S.A.">
        <title>Trajectory and genomic determinants of fungal-pathogen speciation and host adaptation.</title>
        <authorList>
            <person name="Hu X."/>
            <person name="Xiao G."/>
            <person name="Zheng P."/>
            <person name="Shang Y."/>
            <person name="Su Y."/>
            <person name="Zhang X."/>
            <person name="Liu X."/>
            <person name="Zhan S."/>
            <person name="St Leger R.J."/>
            <person name="Wang C."/>
        </authorList>
    </citation>
    <scope>NUCLEOTIDE SEQUENCE [LARGE SCALE GENOMIC DNA]</scope>
    <source>
        <strain evidence="23 24">ARSEF 1941</strain>
    </source>
</reference>
<dbReference type="Proteomes" id="UP000030816">
    <property type="component" value="Unassembled WGS sequence"/>
</dbReference>
<dbReference type="EC" id="3.2.1.39" evidence="5"/>
<evidence type="ECO:0000256" key="6">
    <source>
        <dbReference type="ARBA" id="ARBA00019762"/>
    </source>
</evidence>
<comment type="similarity">
    <text evidence="4">Belongs to the glycosyl hydrolase 17 family.</text>
</comment>
<organism evidence="23 24">
    <name type="scientific">Metarhizium album (strain ARSEF 1941)</name>
    <dbReference type="NCBI Taxonomy" id="1081103"/>
    <lineage>
        <taxon>Eukaryota</taxon>
        <taxon>Fungi</taxon>
        <taxon>Dikarya</taxon>
        <taxon>Ascomycota</taxon>
        <taxon>Pezizomycotina</taxon>
        <taxon>Sordariomycetes</taxon>
        <taxon>Hypocreomycetidae</taxon>
        <taxon>Hypocreales</taxon>
        <taxon>Clavicipitaceae</taxon>
        <taxon>Metarhizium</taxon>
    </lineage>
</organism>
<dbReference type="GO" id="GO:0005886">
    <property type="term" value="C:plasma membrane"/>
    <property type="evidence" value="ECO:0007669"/>
    <property type="project" value="UniProtKB-SubCell"/>
</dbReference>
<dbReference type="PANTHER" id="PTHR16631:SF13">
    <property type="entry name" value="GLUCAN ENDO-1,3-BETA-GLUCOSIDASE EGLC-RELATED"/>
    <property type="match status" value="1"/>
</dbReference>
<feature type="region of interest" description="Disordered" evidence="21">
    <location>
        <begin position="315"/>
        <end position="435"/>
    </location>
</feature>
<feature type="signal peptide" evidence="22">
    <location>
        <begin position="1"/>
        <end position="17"/>
    </location>
</feature>
<evidence type="ECO:0000256" key="3">
    <source>
        <dbReference type="ARBA" id="ARBA00004609"/>
    </source>
</evidence>
<dbReference type="GeneID" id="63738791"/>
<dbReference type="STRING" id="1081103.A0A0B2WWZ0"/>
<evidence type="ECO:0000256" key="11">
    <source>
        <dbReference type="ARBA" id="ARBA00022801"/>
    </source>
</evidence>
<comment type="function">
    <text evidence="18">Glucanases play a role in cell expansion during growth, in cell-cell fusion during mating, and in spore release during sporulation. This enzyme may be involved in beta-glucan degradation and also function biosynthetically as a transglycosylase.</text>
</comment>
<dbReference type="EMBL" id="AZHE01000009">
    <property type="protein sequence ID" value="KHN97947.1"/>
    <property type="molecule type" value="Genomic_DNA"/>
</dbReference>
<feature type="compositionally biased region" description="Polar residues" evidence="21">
    <location>
        <begin position="369"/>
        <end position="398"/>
    </location>
</feature>
<dbReference type="GO" id="GO:0071555">
    <property type="term" value="P:cell wall organization"/>
    <property type="evidence" value="ECO:0007669"/>
    <property type="project" value="UniProtKB-KW"/>
</dbReference>
<evidence type="ECO:0000256" key="15">
    <source>
        <dbReference type="ARBA" id="ARBA00023288"/>
    </source>
</evidence>
<proteinExistence type="inferred from homology"/>
<feature type="compositionally biased region" description="Polar residues" evidence="21">
    <location>
        <begin position="315"/>
        <end position="325"/>
    </location>
</feature>
<dbReference type="RefSeq" id="XP_040679013.1">
    <property type="nucleotide sequence ID" value="XM_040823134.1"/>
</dbReference>
<evidence type="ECO:0000256" key="8">
    <source>
        <dbReference type="ARBA" id="ARBA00022525"/>
    </source>
</evidence>
<comment type="catalytic activity">
    <reaction evidence="1">
        <text>Hydrolysis of (1-&gt;3)-beta-D-glucosidic linkages in (1-&gt;3)-beta-D-glucans.</text>
        <dbReference type="EC" id="3.2.1.39"/>
    </reaction>
</comment>
<dbReference type="InterPro" id="IPR017853">
    <property type="entry name" value="GH"/>
</dbReference>
<feature type="chain" id="PRO_5002096826" description="Probable glucan endo-1,3-beta-glucosidase eglC" evidence="22">
    <location>
        <begin position="18"/>
        <end position="480"/>
    </location>
</feature>
<evidence type="ECO:0000256" key="20">
    <source>
        <dbReference type="ARBA" id="ARBA00032906"/>
    </source>
</evidence>
<keyword evidence="24" id="KW-1185">Reference proteome</keyword>
<evidence type="ECO:0000256" key="5">
    <source>
        <dbReference type="ARBA" id="ARBA00012780"/>
    </source>
</evidence>
<dbReference type="OrthoDB" id="77201at2759"/>
<evidence type="ECO:0000256" key="17">
    <source>
        <dbReference type="ARBA" id="ARBA00023326"/>
    </source>
</evidence>
<comment type="caution">
    <text evidence="23">The sequence shown here is derived from an EMBL/GenBank/DDBJ whole genome shotgun (WGS) entry which is preliminary data.</text>
</comment>
<keyword evidence="8" id="KW-0964">Secreted</keyword>
<dbReference type="FunFam" id="3.20.20.80:FF:000233">
    <property type="entry name" value="Probable glucan endo-1,3-beta-glucosidase eglC"/>
    <property type="match status" value="1"/>
</dbReference>
<keyword evidence="16" id="KW-0961">Cell wall biogenesis/degradation</keyword>
<dbReference type="SUPFAM" id="SSF51445">
    <property type="entry name" value="(Trans)glycosidases"/>
    <property type="match status" value="1"/>
</dbReference>
<keyword evidence="7" id="KW-0134">Cell wall</keyword>
<comment type="subcellular location">
    <subcellularLocation>
        <location evidence="3">Cell membrane</location>
        <topology evidence="3">Lipid-anchor</topology>
        <topology evidence="3">GPI-anchor</topology>
    </subcellularLocation>
    <subcellularLocation>
        <location evidence="2">Secreted</location>
        <location evidence="2">Cell wall</location>
    </subcellularLocation>
</comment>
<evidence type="ECO:0000256" key="2">
    <source>
        <dbReference type="ARBA" id="ARBA00004191"/>
    </source>
</evidence>
<gene>
    <name evidence="23" type="ORF">MAM_04336</name>
</gene>
<dbReference type="GO" id="GO:0009277">
    <property type="term" value="C:fungal-type cell wall"/>
    <property type="evidence" value="ECO:0007669"/>
    <property type="project" value="TreeGrafter"/>
</dbReference>
<evidence type="ECO:0000256" key="13">
    <source>
        <dbReference type="ARBA" id="ARBA00023180"/>
    </source>
</evidence>
<name>A0A0B2WWZ0_METAS</name>
<keyword evidence="13" id="KW-0325">Glycoprotein</keyword>
<keyword evidence="14" id="KW-0119">Carbohydrate metabolism</keyword>
<dbReference type="AlphaFoldDB" id="A0A0B2WWZ0"/>
<dbReference type="GO" id="GO:0042973">
    <property type="term" value="F:glucan endo-1,3-beta-D-glucosidase activity"/>
    <property type="evidence" value="ECO:0007669"/>
    <property type="project" value="UniProtKB-EC"/>
</dbReference>
<evidence type="ECO:0000256" key="10">
    <source>
        <dbReference type="ARBA" id="ARBA00022729"/>
    </source>
</evidence>
<evidence type="ECO:0000313" key="23">
    <source>
        <dbReference type="EMBL" id="KHN97947.1"/>
    </source>
</evidence>
<evidence type="ECO:0000313" key="24">
    <source>
        <dbReference type="Proteomes" id="UP000030816"/>
    </source>
</evidence>
<dbReference type="GO" id="GO:0098552">
    <property type="term" value="C:side of membrane"/>
    <property type="evidence" value="ECO:0007669"/>
    <property type="project" value="UniProtKB-KW"/>
</dbReference>
<feature type="compositionally biased region" description="Gly residues" evidence="21">
    <location>
        <begin position="413"/>
        <end position="424"/>
    </location>
</feature>
<dbReference type="PANTHER" id="PTHR16631">
    <property type="entry name" value="GLUCAN 1,3-BETA-GLUCOSIDASE"/>
    <property type="match status" value="1"/>
</dbReference>
<dbReference type="HOGENOM" id="CLU_028820_1_1_1"/>
<dbReference type="GO" id="GO:0009986">
    <property type="term" value="C:cell surface"/>
    <property type="evidence" value="ECO:0007669"/>
    <property type="project" value="TreeGrafter"/>
</dbReference>
<evidence type="ECO:0000256" key="16">
    <source>
        <dbReference type="ARBA" id="ARBA00023316"/>
    </source>
</evidence>
<keyword evidence="17" id="KW-0624">Polysaccharide degradation</keyword>
<dbReference type="InterPro" id="IPR050732">
    <property type="entry name" value="Beta-glucan_modifiers"/>
</dbReference>
<sequence length="480" mass="48299">MLPRLLTLATAISGAAAATAIQGFNYGSTFSDNRPKTQVDFENEFRTAANLEGTNGAFTSARLFTTVQAGTKNDPISAIAAAISTKTSLLLGLWASAGEDAFNNELQALKTAIERYGSEMKDAVVGISVGSEDLYRASPVGQAASPDPGATAGTLAGYIKKVREVIEGTLLRDVPVGHVDTWTAYVDPGSKPVIDASDFIGMDAYPYFESTKPNGIGEAAKLFQAALDETARVSGGKPIWITESGWPVSGPQEGSAVTGLDDAQTFWRAVGCPRFGKVNVWWYALQDSAPVTPSPSFGVVGSTLTTKPLYDLSCDESNTASGKDAQSSKPAGKSQGSASSATQGSASSATQGSASSAAQDQVPKASGPAGTSVQGGSAQSMTAPAGDGSQQGDQSNATVAPPASNRTTLNGDTGSGSGTGAGGRMGEDAVNGSTTYVAPGQGTAIGASGLPSVTVPPNSGSKLNAFVGVAVGAVMAAAAL</sequence>
<keyword evidence="15" id="KW-0449">Lipoprotein</keyword>
<evidence type="ECO:0000256" key="14">
    <source>
        <dbReference type="ARBA" id="ARBA00023277"/>
    </source>
</evidence>
<keyword evidence="11" id="KW-0378">Hydrolase</keyword>
<feature type="compositionally biased region" description="Low complexity" evidence="21">
    <location>
        <begin position="327"/>
        <end position="359"/>
    </location>
</feature>
<evidence type="ECO:0000256" key="12">
    <source>
        <dbReference type="ARBA" id="ARBA00023136"/>
    </source>
</evidence>
<evidence type="ECO:0000256" key="18">
    <source>
        <dbReference type="ARBA" id="ARBA00025152"/>
    </source>
</evidence>
<evidence type="ECO:0000256" key="19">
    <source>
        <dbReference type="ARBA" id="ARBA00032134"/>
    </source>
</evidence>